<feature type="region of interest" description="Disordered" evidence="1">
    <location>
        <begin position="1"/>
        <end position="24"/>
    </location>
</feature>
<dbReference type="GO" id="GO:0004842">
    <property type="term" value="F:ubiquitin-protein transferase activity"/>
    <property type="evidence" value="ECO:0007669"/>
    <property type="project" value="InterPro"/>
</dbReference>
<keyword evidence="2" id="KW-0812">Transmembrane</keyword>
<evidence type="ECO:0000259" key="3">
    <source>
        <dbReference type="PROSITE" id="PS51698"/>
    </source>
</evidence>
<dbReference type="InterPro" id="IPR003613">
    <property type="entry name" value="Ubox_domain"/>
</dbReference>
<accession>A0A9N8HJB7</accession>
<dbReference type="Proteomes" id="UP001153069">
    <property type="component" value="Unassembled WGS sequence"/>
</dbReference>
<dbReference type="EMBL" id="CAICTM010000649">
    <property type="protein sequence ID" value="CAB9514390.1"/>
    <property type="molecule type" value="Genomic_DNA"/>
</dbReference>
<evidence type="ECO:0000313" key="4">
    <source>
        <dbReference type="EMBL" id="CAB9514390.1"/>
    </source>
</evidence>
<reference evidence="4" key="1">
    <citation type="submission" date="2020-06" db="EMBL/GenBank/DDBJ databases">
        <authorList>
            <consortium name="Plant Systems Biology data submission"/>
        </authorList>
    </citation>
    <scope>NUCLEOTIDE SEQUENCE</scope>
    <source>
        <strain evidence="4">D6</strain>
    </source>
</reference>
<dbReference type="InterPro" id="IPR013083">
    <property type="entry name" value="Znf_RING/FYVE/PHD"/>
</dbReference>
<dbReference type="Gene3D" id="3.30.40.10">
    <property type="entry name" value="Zinc/RING finger domain, C3HC4 (zinc finger)"/>
    <property type="match status" value="2"/>
</dbReference>
<evidence type="ECO:0000313" key="5">
    <source>
        <dbReference type="Proteomes" id="UP001153069"/>
    </source>
</evidence>
<organism evidence="4 5">
    <name type="scientific">Seminavis robusta</name>
    <dbReference type="NCBI Taxonomy" id="568900"/>
    <lineage>
        <taxon>Eukaryota</taxon>
        <taxon>Sar</taxon>
        <taxon>Stramenopiles</taxon>
        <taxon>Ochrophyta</taxon>
        <taxon>Bacillariophyta</taxon>
        <taxon>Bacillariophyceae</taxon>
        <taxon>Bacillariophycidae</taxon>
        <taxon>Naviculales</taxon>
        <taxon>Naviculaceae</taxon>
        <taxon>Seminavis</taxon>
    </lineage>
</organism>
<dbReference type="CDD" id="cd16655">
    <property type="entry name" value="RING-Ubox_WDSUB1-like"/>
    <property type="match status" value="1"/>
</dbReference>
<keyword evidence="2" id="KW-1133">Transmembrane helix</keyword>
<dbReference type="GO" id="GO:0016567">
    <property type="term" value="P:protein ubiquitination"/>
    <property type="evidence" value="ECO:0007669"/>
    <property type="project" value="InterPro"/>
</dbReference>
<dbReference type="AlphaFoldDB" id="A0A9N8HJB7"/>
<proteinExistence type="predicted"/>
<gene>
    <name evidence="4" type="ORF">SEMRO_650_G181460.1</name>
</gene>
<dbReference type="SUPFAM" id="SSF57850">
    <property type="entry name" value="RING/U-box"/>
    <property type="match status" value="2"/>
</dbReference>
<dbReference type="PANTHER" id="PTHR46573">
    <property type="entry name" value="WD REPEAT, SAM AND U-BOX DOMAIN-CONTAINING PROTEIN 1"/>
    <property type="match status" value="1"/>
</dbReference>
<dbReference type="InterPro" id="IPR052085">
    <property type="entry name" value="WD-SAM-U-box"/>
</dbReference>
<dbReference type="PANTHER" id="PTHR46573:SF1">
    <property type="entry name" value="WD REPEAT, SAM AND U-BOX DOMAIN-CONTAINING PROTEIN 1"/>
    <property type="match status" value="1"/>
</dbReference>
<protein>
    <submittedName>
        <fullName evidence="4">SAM and U-box domain-containing protein 1</fullName>
    </submittedName>
</protein>
<evidence type="ECO:0000256" key="1">
    <source>
        <dbReference type="SAM" id="MobiDB-lite"/>
    </source>
</evidence>
<dbReference type="SMART" id="SM00504">
    <property type="entry name" value="Ubox"/>
    <property type="match status" value="1"/>
</dbReference>
<dbReference type="OrthoDB" id="424220at2759"/>
<dbReference type="PROSITE" id="PS51698">
    <property type="entry name" value="U_BOX"/>
    <property type="match status" value="1"/>
</dbReference>
<keyword evidence="2" id="KW-0472">Membrane</keyword>
<sequence length="339" mass="39111">MADEETPLLNNKDESPPKKTRRFPDAFYDVKTGKLLQDPVVAPGGITYERSTWEEICETEEVPSAPAYDNRALKQLIEEALLESPPPAGGGRPSAPAMLLKMHHNTQKSMRDLIEKSILPSDDPKPLSDAYYCPITMSLMQHPVIGPEGYTFEKEAIEHWVDENQVSPLTRTPLPSKELLYPNLALQQLLQEEADKADETNSDPSIRDFKLLLLESNTTQQQEEAPYTGPRTMEEWQTLRDQRRRSNANVTPRGFMVLFLVILLLIPYFIVYFLLFSWFGYTFFFLCCIVDHYHEGSCYGYYVQRGMQRAMLWYYLREIEREYEEQQEEEDAPAAACSV</sequence>
<evidence type="ECO:0000256" key="2">
    <source>
        <dbReference type="SAM" id="Phobius"/>
    </source>
</evidence>
<keyword evidence="5" id="KW-1185">Reference proteome</keyword>
<feature type="domain" description="U-box" evidence="3">
    <location>
        <begin position="126"/>
        <end position="200"/>
    </location>
</feature>
<feature type="transmembrane region" description="Helical" evidence="2">
    <location>
        <begin position="254"/>
        <end position="275"/>
    </location>
</feature>
<feature type="transmembrane region" description="Helical" evidence="2">
    <location>
        <begin position="281"/>
        <end position="302"/>
    </location>
</feature>
<comment type="caution">
    <text evidence="4">The sequence shown here is derived from an EMBL/GenBank/DDBJ whole genome shotgun (WGS) entry which is preliminary data.</text>
</comment>
<dbReference type="Pfam" id="PF04564">
    <property type="entry name" value="U-box"/>
    <property type="match status" value="2"/>
</dbReference>
<name>A0A9N8HJB7_9STRA</name>